<comment type="pathway">
    <text evidence="2">Hormone biosynthesis.</text>
</comment>
<feature type="domain" description="Fe2OG dioxygenase" evidence="10">
    <location>
        <begin position="222"/>
        <end position="324"/>
    </location>
</feature>
<organism evidence="11 12">
    <name type="scientific">Quillaja saponaria</name>
    <name type="common">Soap bark tree</name>
    <dbReference type="NCBI Taxonomy" id="32244"/>
    <lineage>
        <taxon>Eukaryota</taxon>
        <taxon>Viridiplantae</taxon>
        <taxon>Streptophyta</taxon>
        <taxon>Embryophyta</taxon>
        <taxon>Tracheophyta</taxon>
        <taxon>Spermatophyta</taxon>
        <taxon>Magnoliopsida</taxon>
        <taxon>eudicotyledons</taxon>
        <taxon>Gunneridae</taxon>
        <taxon>Pentapetalae</taxon>
        <taxon>rosids</taxon>
        <taxon>fabids</taxon>
        <taxon>Fabales</taxon>
        <taxon>Quillajaceae</taxon>
        <taxon>Quillaja</taxon>
    </lineage>
</organism>
<dbReference type="SUPFAM" id="SSF51197">
    <property type="entry name" value="Clavaminate synthase-like"/>
    <property type="match status" value="1"/>
</dbReference>
<accession>A0AAD7PJH8</accession>
<evidence type="ECO:0000313" key="11">
    <source>
        <dbReference type="EMBL" id="KAJ7957045.1"/>
    </source>
</evidence>
<evidence type="ECO:0000259" key="10">
    <source>
        <dbReference type="PROSITE" id="PS51471"/>
    </source>
</evidence>
<reference evidence="11" key="1">
    <citation type="journal article" date="2023" name="Science">
        <title>Elucidation of the pathway for biosynthesis of saponin adjuvants from the soapbark tree.</title>
        <authorList>
            <person name="Reed J."/>
            <person name="Orme A."/>
            <person name="El-Demerdash A."/>
            <person name="Owen C."/>
            <person name="Martin L.B.B."/>
            <person name="Misra R.C."/>
            <person name="Kikuchi S."/>
            <person name="Rejzek M."/>
            <person name="Martin A.C."/>
            <person name="Harkess A."/>
            <person name="Leebens-Mack J."/>
            <person name="Louveau T."/>
            <person name="Stephenson M.J."/>
            <person name="Osbourn A."/>
        </authorList>
    </citation>
    <scope>NUCLEOTIDE SEQUENCE</scope>
    <source>
        <strain evidence="11">S10</strain>
    </source>
</reference>
<dbReference type="EMBL" id="JARAOO010000009">
    <property type="protein sequence ID" value="KAJ7957045.1"/>
    <property type="molecule type" value="Genomic_DNA"/>
</dbReference>
<dbReference type="PROSITE" id="PS51471">
    <property type="entry name" value="FE2OG_OXY"/>
    <property type="match status" value="1"/>
</dbReference>
<evidence type="ECO:0000256" key="8">
    <source>
        <dbReference type="ARBA" id="ARBA00050508"/>
    </source>
</evidence>
<protein>
    <submittedName>
        <fullName evidence="11">Gibberellin 20-oxidase</fullName>
    </submittedName>
</protein>
<dbReference type="InterPro" id="IPR027443">
    <property type="entry name" value="IPNS-like_sf"/>
</dbReference>
<dbReference type="AlphaFoldDB" id="A0AAD7PJH8"/>
<dbReference type="InterPro" id="IPR026992">
    <property type="entry name" value="DIOX_N"/>
</dbReference>
<evidence type="ECO:0000256" key="5">
    <source>
        <dbReference type="ARBA" id="ARBA00023004"/>
    </source>
</evidence>
<comment type="caution">
    <text evidence="11">The sequence shown here is derived from an EMBL/GenBank/DDBJ whole genome shotgun (WGS) entry which is preliminary data.</text>
</comment>
<dbReference type="Gene3D" id="2.60.120.330">
    <property type="entry name" value="B-lactam Antibiotic, Isopenicillin N Synthase, Chain"/>
    <property type="match status" value="1"/>
</dbReference>
<evidence type="ECO:0000256" key="3">
    <source>
        <dbReference type="ARBA" id="ARBA00022723"/>
    </source>
</evidence>
<dbReference type="Proteomes" id="UP001163823">
    <property type="component" value="Chromosome 9"/>
</dbReference>
<keyword evidence="12" id="KW-1185">Reference proteome</keyword>
<evidence type="ECO:0000256" key="7">
    <source>
        <dbReference type="ARBA" id="ARBA00043997"/>
    </source>
</evidence>
<name>A0AAD7PJH8_QUISA</name>
<sequence length="396" mass="45328">MDHSITSSNVLPPILSKGNLQKVDENVVFIFDSTKLQKQPNFPEEFVWPDLENSSHEELNEPLIDMDGIFKGDEEAIAIAAELIRTACMKHGFFQITNHGIDPALIRAAYDEIDPIFMLPMDKKLSVRRKPGTGVVGYSGAHADRFMSKLPWKETYSFEYDASHLNPLSIVDYFKSVLGQEFEQTGWVYQKYCEAMKELSLVIMELLAISLGVDRLHYREFFEDQCSIMRCNFYPPCIYSGLTLGTGPHCDPTSLTILYQDEIGGLEVFADNKWQTVRPRPGALVINIGDTMMALSNGKYKSCLHRALVNQEKERKSLAFFVNPNEDKVVRPPQDLFSREEPRKYPDFTWPELLEFTQHHYRADEATLQELHLHGLCHPSHPTSSNFLDYLMGLLH</sequence>
<proteinExistence type="inferred from homology"/>
<comment type="cofactor">
    <cofactor evidence="1">
        <name>L-ascorbate</name>
        <dbReference type="ChEBI" id="CHEBI:38290"/>
    </cofactor>
</comment>
<evidence type="ECO:0000256" key="9">
    <source>
        <dbReference type="RuleBase" id="RU003682"/>
    </source>
</evidence>
<dbReference type="Pfam" id="PF14226">
    <property type="entry name" value="DIOX_N"/>
    <property type="match status" value="1"/>
</dbReference>
<comment type="catalytic activity">
    <reaction evidence="8">
        <text>gibberellin A12 + 2 2-oxoglutarate + 3 O2 + H(+) = gibberellin A9 + 2 succinate + 3 CO2 + 2 H2O</text>
        <dbReference type="Rhea" id="RHEA:60772"/>
        <dbReference type="ChEBI" id="CHEBI:15377"/>
        <dbReference type="ChEBI" id="CHEBI:15378"/>
        <dbReference type="ChEBI" id="CHEBI:15379"/>
        <dbReference type="ChEBI" id="CHEBI:16526"/>
        <dbReference type="ChEBI" id="CHEBI:16810"/>
        <dbReference type="ChEBI" id="CHEBI:30031"/>
        <dbReference type="ChEBI" id="CHEBI:58627"/>
        <dbReference type="ChEBI" id="CHEBI:73255"/>
    </reaction>
    <physiologicalReaction direction="left-to-right" evidence="8">
        <dbReference type="Rhea" id="RHEA:60773"/>
    </physiologicalReaction>
</comment>
<evidence type="ECO:0000256" key="2">
    <source>
        <dbReference type="ARBA" id="ARBA00004972"/>
    </source>
</evidence>
<evidence type="ECO:0000313" key="12">
    <source>
        <dbReference type="Proteomes" id="UP001163823"/>
    </source>
</evidence>
<gene>
    <name evidence="11" type="ORF">O6P43_023392</name>
</gene>
<keyword evidence="4 9" id="KW-0560">Oxidoreductase</keyword>
<dbReference type="KEGG" id="qsa:O6P43_023392"/>
<keyword evidence="5 9" id="KW-0408">Iron</keyword>
<dbReference type="InterPro" id="IPR050231">
    <property type="entry name" value="Iron_ascorbate_oxido_reductase"/>
</dbReference>
<dbReference type="GO" id="GO:0045544">
    <property type="term" value="F:gibberellin 20-oxidase activity"/>
    <property type="evidence" value="ECO:0007669"/>
    <property type="project" value="UniProtKB-ARBA"/>
</dbReference>
<dbReference type="PRINTS" id="PR00682">
    <property type="entry name" value="IPNSYNTHASE"/>
</dbReference>
<evidence type="ECO:0000256" key="4">
    <source>
        <dbReference type="ARBA" id="ARBA00023002"/>
    </source>
</evidence>
<dbReference type="InterPro" id="IPR005123">
    <property type="entry name" value="Oxoglu/Fe-dep_dioxygenase_dom"/>
</dbReference>
<dbReference type="InterPro" id="IPR044861">
    <property type="entry name" value="IPNS-like_FE2OG_OXY"/>
</dbReference>
<evidence type="ECO:0000256" key="6">
    <source>
        <dbReference type="ARBA" id="ARBA00037909"/>
    </source>
</evidence>
<dbReference type="Pfam" id="PF03171">
    <property type="entry name" value="2OG-FeII_Oxy"/>
    <property type="match status" value="1"/>
</dbReference>
<keyword evidence="3 9" id="KW-0479">Metal-binding</keyword>
<comment type="similarity">
    <text evidence="7">Belongs to the iron/ascorbate-dependent oxidoreductase family. GA20OX subfamily.</text>
</comment>
<dbReference type="FunFam" id="2.60.120.330:FF:000003">
    <property type="entry name" value="Gibberellin 20 oxidase 2"/>
    <property type="match status" value="1"/>
</dbReference>
<evidence type="ECO:0000256" key="1">
    <source>
        <dbReference type="ARBA" id="ARBA00001961"/>
    </source>
</evidence>
<dbReference type="GO" id="GO:0009686">
    <property type="term" value="P:gibberellin biosynthetic process"/>
    <property type="evidence" value="ECO:0007669"/>
    <property type="project" value="UniProtKB-ARBA"/>
</dbReference>
<dbReference type="PANTHER" id="PTHR47990">
    <property type="entry name" value="2-OXOGLUTARATE (2OG) AND FE(II)-DEPENDENT OXYGENASE SUPERFAMILY PROTEIN-RELATED"/>
    <property type="match status" value="1"/>
</dbReference>
<comment type="pathway">
    <text evidence="6">Plant hormone biosynthesis; gibberellin biosynthesis.</text>
</comment>
<dbReference type="GO" id="GO:0046872">
    <property type="term" value="F:metal ion binding"/>
    <property type="evidence" value="ECO:0007669"/>
    <property type="project" value="UniProtKB-KW"/>
</dbReference>